<feature type="compositionally biased region" description="Pro residues" evidence="6">
    <location>
        <begin position="152"/>
        <end position="178"/>
    </location>
</feature>
<reference evidence="8 9" key="1">
    <citation type="submission" date="2023-05" db="EMBL/GenBank/DDBJ databases">
        <title>B98-5 Cell Line De Novo Hybrid Assembly: An Optical Mapping Approach.</title>
        <authorList>
            <person name="Kananen K."/>
            <person name="Auerbach J.A."/>
            <person name="Kautto E."/>
            <person name="Blachly J.S."/>
        </authorList>
    </citation>
    <scope>NUCLEOTIDE SEQUENCE [LARGE SCALE GENOMIC DNA]</scope>
    <source>
        <strain evidence="8">B95-8</strain>
        <tissue evidence="8">Cell line</tissue>
    </source>
</reference>
<dbReference type="Gene3D" id="4.10.280.10">
    <property type="entry name" value="Helix-loop-helix DNA-binding domain"/>
    <property type="match status" value="1"/>
</dbReference>
<evidence type="ECO:0000256" key="5">
    <source>
        <dbReference type="ARBA" id="ARBA00023242"/>
    </source>
</evidence>
<dbReference type="InterPro" id="IPR011598">
    <property type="entry name" value="bHLH_dom"/>
</dbReference>
<dbReference type="PANTHER" id="PTHR11969:SF99">
    <property type="entry name" value="MAX-BINDING PROTEIN MNT"/>
    <property type="match status" value="1"/>
</dbReference>
<dbReference type="EMBL" id="JASSZA010000005">
    <property type="protein sequence ID" value="KAK2110583.1"/>
    <property type="molecule type" value="Genomic_DNA"/>
</dbReference>
<keyword evidence="9" id="KW-1185">Reference proteome</keyword>
<evidence type="ECO:0000256" key="1">
    <source>
        <dbReference type="ARBA" id="ARBA00004123"/>
    </source>
</evidence>
<gene>
    <name evidence="8" type="ORF">P7K49_010329</name>
</gene>
<keyword evidence="4" id="KW-0804">Transcription</keyword>
<evidence type="ECO:0000256" key="2">
    <source>
        <dbReference type="ARBA" id="ARBA00023015"/>
    </source>
</evidence>
<proteinExistence type="predicted"/>
<name>A0ABQ9VMH7_SAGOE</name>
<feature type="compositionally biased region" description="Low complexity" evidence="6">
    <location>
        <begin position="79"/>
        <end position="89"/>
    </location>
</feature>
<feature type="domain" description="BHLH" evidence="7">
    <location>
        <begin position="92"/>
        <end position="143"/>
    </location>
</feature>
<dbReference type="SUPFAM" id="SSF47459">
    <property type="entry name" value="HLH, helix-loop-helix DNA-binding domain"/>
    <property type="match status" value="1"/>
</dbReference>
<dbReference type="PROSITE" id="PS50888">
    <property type="entry name" value="BHLH"/>
    <property type="match status" value="1"/>
</dbReference>
<evidence type="ECO:0000259" key="7">
    <source>
        <dbReference type="PROSITE" id="PS50888"/>
    </source>
</evidence>
<comment type="subcellular location">
    <subcellularLocation>
        <location evidence="1">Nucleus</location>
    </subcellularLocation>
</comment>
<keyword evidence="3" id="KW-0238">DNA-binding</keyword>
<evidence type="ECO:0000256" key="3">
    <source>
        <dbReference type="ARBA" id="ARBA00023125"/>
    </source>
</evidence>
<dbReference type="PANTHER" id="PTHR11969">
    <property type="entry name" value="MAX DIMERIZATION, MAD"/>
    <property type="match status" value="1"/>
</dbReference>
<organism evidence="8 9">
    <name type="scientific">Saguinus oedipus</name>
    <name type="common">Cotton-top tamarin</name>
    <name type="synonym">Oedipomidas oedipus</name>
    <dbReference type="NCBI Taxonomy" id="9490"/>
    <lineage>
        <taxon>Eukaryota</taxon>
        <taxon>Metazoa</taxon>
        <taxon>Chordata</taxon>
        <taxon>Craniata</taxon>
        <taxon>Vertebrata</taxon>
        <taxon>Euteleostomi</taxon>
        <taxon>Mammalia</taxon>
        <taxon>Eutheria</taxon>
        <taxon>Euarchontoglires</taxon>
        <taxon>Primates</taxon>
        <taxon>Haplorrhini</taxon>
        <taxon>Platyrrhini</taxon>
        <taxon>Cebidae</taxon>
        <taxon>Callitrichinae</taxon>
        <taxon>Saguinus</taxon>
    </lineage>
</organism>
<protein>
    <recommendedName>
        <fullName evidence="7">BHLH domain-containing protein</fullName>
    </recommendedName>
</protein>
<dbReference type="Proteomes" id="UP001266305">
    <property type="component" value="Unassembled WGS sequence"/>
</dbReference>
<dbReference type="Pfam" id="PF00010">
    <property type="entry name" value="HLH"/>
    <property type="match status" value="1"/>
</dbReference>
<dbReference type="InterPro" id="IPR036638">
    <property type="entry name" value="HLH_DNA-bd_sf"/>
</dbReference>
<comment type="caution">
    <text evidence="8">The sequence shown here is derived from an EMBL/GenBank/DDBJ whole genome shotgun (WGS) entry which is preliminary data.</text>
</comment>
<feature type="region of interest" description="Disordered" evidence="6">
    <location>
        <begin position="148"/>
        <end position="228"/>
    </location>
</feature>
<keyword evidence="2" id="KW-0805">Transcription regulation</keyword>
<keyword evidence="5" id="KW-0539">Nucleus</keyword>
<accession>A0ABQ9VMH7</accession>
<evidence type="ECO:0000313" key="9">
    <source>
        <dbReference type="Proteomes" id="UP001266305"/>
    </source>
</evidence>
<evidence type="ECO:0000256" key="6">
    <source>
        <dbReference type="SAM" id="MobiDB-lite"/>
    </source>
</evidence>
<feature type="region of interest" description="Disordered" evidence="6">
    <location>
        <begin position="71"/>
        <end position="90"/>
    </location>
</feature>
<sequence length="228" mass="24275">MAQGEHLTFCFKTMLGTARENLGSGSAGEEACLVESSFLSLLSVWVSGSEPEKFTTNWRRTGVCARACGTGPVRPPAAPGSGSPALSRPCPRPRRLALLAPLPRRAHLKECFETLKRNIPNVDDKKTSNLSVLRTALRYIQVWGPEADAAPASPPSAVPPRPRPAPPSPPPPASLPPPRGRRAHGPADVSGAPCPEKRACAEKGAAPLPRRLRGPHSLRIPGAWRRAP</sequence>
<evidence type="ECO:0000256" key="4">
    <source>
        <dbReference type="ARBA" id="ARBA00023163"/>
    </source>
</evidence>
<evidence type="ECO:0000313" key="8">
    <source>
        <dbReference type="EMBL" id="KAK2110583.1"/>
    </source>
</evidence>